<dbReference type="GO" id="GO:0016491">
    <property type="term" value="F:oxidoreductase activity"/>
    <property type="evidence" value="ECO:0007669"/>
    <property type="project" value="InterPro"/>
</dbReference>
<dbReference type="Gene3D" id="3.40.50.720">
    <property type="entry name" value="NAD(P)-binding Rossmann-like Domain"/>
    <property type="match status" value="1"/>
</dbReference>
<dbReference type="AlphaFoldDB" id="A0A1G6LQL5"/>
<reference evidence="2 3" key="1">
    <citation type="submission" date="2016-10" db="EMBL/GenBank/DDBJ databases">
        <authorList>
            <person name="de Groot N.N."/>
        </authorList>
    </citation>
    <scope>NUCLEOTIDE SEQUENCE [LARGE SCALE GENOMIC DNA]</scope>
    <source>
        <strain evidence="2 3">DSM 16619</strain>
    </source>
</reference>
<evidence type="ECO:0000313" key="2">
    <source>
        <dbReference type="EMBL" id="SDC44986.1"/>
    </source>
</evidence>
<feature type="domain" description="Amine oxidase" evidence="1">
    <location>
        <begin position="1"/>
        <end position="425"/>
    </location>
</feature>
<proteinExistence type="predicted"/>
<sequence>MAAAVAAAQAGHSVTVFEATRVLGGRARALSVSDGQGDSVTLDNGQHILIGAYAECLRLMQVVGVDPDAALLRMPLSLRFADGKGIRLPDIAPPWDAVWGIATARGWGPAQRLALLITTARWMWGLGGFRCEPGDTVLQISKGLPAQLMAEFVEPLCVSALNTPASDASATVFLRVLRDALFSGRGGSNLLLPRTDLGALFPEPAAQWLQAQGHAVHRARRVQSVAPVAPQQGSGWTVDGEAYDTAVLALPSSDAAKLVAGCAGSAQAAARKELCSALYDWAAVAGAMRFTAIATVYAQVPGAQGPVLESPMLALRSSPGEPAQFAFDRGALGGRAGLLALVVSAFEGDRAQREQQVLRQAMRQLGLPALELVQTVVEKRATFACTPALQRPSNAIAPGLWACGDYVRGPYPATLEGAVLAGTAVGQQLGKK</sequence>
<dbReference type="STRING" id="187868.SAMN05192589_102222"/>
<protein>
    <submittedName>
        <fullName evidence="2">Squalene-associated FAD-dependent desaturase</fullName>
    </submittedName>
</protein>
<evidence type="ECO:0000259" key="1">
    <source>
        <dbReference type="Pfam" id="PF01593"/>
    </source>
</evidence>
<dbReference type="Pfam" id="PF01593">
    <property type="entry name" value="Amino_oxidase"/>
    <property type="match status" value="1"/>
</dbReference>
<dbReference type="Proteomes" id="UP000198781">
    <property type="component" value="Unassembled WGS sequence"/>
</dbReference>
<keyword evidence="3" id="KW-1185">Reference proteome</keyword>
<dbReference type="SUPFAM" id="SSF51905">
    <property type="entry name" value="FAD/NAD(P)-binding domain"/>
    <property type="match status" value="1"/>
</dbReference>
<gene>
    <name evidence="2" type="ORF">SAMN05192589_102222</name>
</gene>
<organism evidence="2 3">
    <name type="scientific">Paracidovorax valerianellae</name>
    <dbReference type="NCBI Taxonomy" id="187868"/>
    <lineage>
        <taxon>Bacteria</taxon>
        <taxon>Pseudomonadati</taxon>
        <taxon>Pseudomonadota</taxon>
        <taxon>Betaproteobacteria</taxon>
        <taxon>Burkholderiales</taxon>
        <taxon>Comamonadaceae</taxon>
        <taxon>Paracidovorax</taxon>
    </lineage>
</organism>
<name>A0A1G6LQL5_9BURK</name>
<evidence type="ECO:0000313" key="3">
    <source>
        <dbReference type="Proteomes" id="UP000198781"/>
    </source>
</evidence>
<dbReference type="EMBL" id="FMZC01000002">
    <property type="protein sequence ID" value="SDC44986.1"/>
    <property type="molecule type" value="Genomic_DNA"/>
</dbReference>
<dbReference type="InterPro" id="IPR002937">
    <property type="entry name" value="Amino_oxidase"/>
</dbReference>
<dbReference type="InterPro" id="IPR036188">
    <property type="entry name" value="FAD/NAD-bd_sf"/>
</dbReference>
<accession>A0A1G6LQL5</accession>